<feature type="compositionally biased region" description="Acidic residues" evidence="5">
    <location>
        <begin position="292"/>
        <end position="310"/>
    </location>
</feature>
<dbReference type="Pfam" id="PF00466">
    <property type="entry name" value="Ribosomal_L10"/>
    <property type="match status" value="1"/>
</dbReference>
<keyword evidence="2 4" id="KW-0689">Ribosomal protein</keyword>
<feature type="region of interest" description="Disordered" evidence="5">
    <location>
        <begin position="287"/>
        <end position="310"/>
    </location>
</feature>
<dbReference type="InterPro" id="IPR043164">
    <property type="entry name" value="Ribosomal_uL10-like_insert_sf"/>
</dbReference>
<dbReference type="InterPro" id="IPR001790">
    <property type="entry name" value="Ribosomal_uL10"/>
</dbReference>
<dbReference type="InterPro" id="IPR030670">
    <property type="entry name" value="uL10_eukaryotes"/>
</dbReference>
<dbReference type="EMBL" id="HACM01008415">
    <property type="protein sequence ID" value="CRZ08857.1"/>
    <property type="molecule type" value="Transcribed_RNA"/>
</dbReference>
<dbReference type="GO" id="GO:0003735">
    <property type="term" value="F:structural constituent of ribosome"/>
    <property type="evidence" value="ECO:0007669"/>
    <property type="project" value="TreeGrafter"/>
</dbReference>
<dbReference type="InterPro" id="IPR040637">
    <property type="entry name" value="Ribosomal_uL10-like_insert"/>
</dbReference>
<dbReference type="GO" id="GO:0002181">
    <property type="term" value="P:cytoplasmic translation"/>
    <property type="evidence" value="ECO:0007669"/>
    <property type="project" value="TreeGrafter"/>
</dbReference>
<proteinExistence type="inferred from homology"/>
<dbReference type="Gene3D" id="3.90.105.20">
    <property type="match status" value="1"/>
</dbReference>
<evidence type="ECO:0000256" key="2">
    <source>
        <dbReference type="ARBA" id="ARBA00022980"/>
    </source>
</evidence>
<dbReference type="InterPro" id="IPR050323">
    <property type="entry name" value="Ribosomal_protein_uL10"/>
</dbReference>
<evidence type="ECO:0000259" key="6">
    <source>
        <dbReference type="Pfam" id="PF17777"/>
    </source>
</evidence>
<dbReference type="AlphaFoldDB" id="A0A0H5R4Y8"/>
<dbReference type="PANTHER" id="PTHR45699">
    <property type="entry name" value="60S ACIDIC RIBOSOMAL PROTEIN P0"/>
    <property type="match status" value="1"/>
</dbReference>
<dbReference type="GO" id="GO:0000027">
    <property type="term" value="P:ribosomal large subunit assembly"/>
    <property type="evidence" value="ECO:0007669"/>
    <property type="project" value="TreeGrafter"/>
</dbReference>
<name>A0A0H5R4Y8_9EUKA</name>
<dbReference type="PANTHER" id="PTHR45699:SF3">
    <property type="entry name" value="LARGE RIBOSOMAL SUBUNIT PROTEIN UL10"/>
    <property type="match status" value="1"/>
</dbReference>
<comment type="function">
    <text evidence="4">Ribosomal protein P0 is the functional equivalent of E.coli protein L10.</text>
</comment>
<reference evidence="7" key="1">
    <citation type="submission" date="2015-04" db="EMBL/GenBank/DDBJ databases">
        <title>The genome sequence of the plant pathogenic Rhizarian Plasmodiophora brassicae reveals insights in its biotrophic life cycle and the origin of chitin synthesis.</title>
        <authorList>
            <person name="Schwelm A."/>
            <person name="Fogelqvist J."/>
            <person name="Knaust A."/>
            <person name="Julke S."/>
            <person name="Lilja T."/>
            <person name="Dhandapani V."/>
            <person name="Bonilla-Rosso G."/>
            <person name="Karlsson M."/>
            <person name="Shevchenko A."/>
            <person name="Choi S.R."/>
            <person name="Kim H.G."/>
            <person name="Park J.Y."/>
            <person name="Lim Y.P."/>
            <person name="Ludwig-Muller J."/>
            <person name="Dixelius C."/>
        </authorList>
    </citation>
    <scope>NUCLEOTIDE SEQUENCE</scope>
    <source>
        <tissue evidence="7">Potato root galls</tissue>
    </source>
</reference>
<dbReference type="SUPFAM" id="SSF160369">
    <property type="entry name" value="Ribosomal protein L10-like"/>
    <property type="match status" value="1"/>
</dbReference>
<dbReference type="FunFam" id="3.90.105.20:FF:000001">
    <property type="entry name" value="60S acidic ribosomal protein P0"/>
    <property type="match status" value="1"/>
</dbReference>
<accession>A0A0H5R4Y8</accession>
<evidence type="ECO:0000256" key="3">
    <source>
        <dbReference type="ARBA" id="ARBA00023274"/>
    </source>
</evidence>
<dbReference type="GO" id="GO:0022625">
    <property type="term" value="C:cytosolic large ribosomal subunit"/>
    <property type="evidence" value="ECO:0007669"/>
    <property type="project" value="TreeGrafter"/>
</dbReference>
<protein>
    <recommendedName>
        <fullName evidence="4">60S acidic ribosomal protein P0</fullName>
    </recommendedName>
</protein>
<keyword evidence="3 4" id="KW-0687">Ribonucleoprotein</keyword>
<evidence type="ECO:0000256" key="5">
    <source>
        <dbReference type="SAM" id="MobiDB-lite"/>
    </source>
</evidence>
<dbReference type="CDD" id="cd05795">
    <property type="entry name" value="Ribosomal_P0_L10e"/>
    <property type="match status" value="1"/>
</dbReference>
<dbReference type="PIRSF" id="PIRSF039087">
    <property type="entry name" value="L10E"/>
    <property type="match status" value="1"/>
</dbReference>
<evidence type="ECO:0000256" key="1">
    <source>
        <dbReference type="ARBA" id="ARBA00008889"/>
    </source>
</evidence>
<feature type="domain" description="Large ribosomal subunit protein uL10-like insertion" evidence="6">
    <location>
        <begin position="112"/>
        <end position="181"/>
    </location>
</feature>
<evidence type="ECO:0000313" key="7">
    <source>
        <dbReference type="EMBL" id="CRZ08857.1"/>
    </source>
</evidence>
<organism evidence="7">
    <name type="scientific">Spongospora subterranea</name>
    <dbReference type="NCBI Taxonomy" id="70186"/>
    <lineage>
        <taxon>Eukaryota</taxon>
        <taxon>Sar</taxon>
        <taxon>Rhizaria</taxon>
        <taxon>Endomyxa</taxon>
        <taxon>Phytomyxea</taxon>
        <taxon>Plasmodiophorida</taxon>
        <taxon>Plasmodiophoridae</taxon>
        <taxon>Spongospora</taxon>
    </lineage>
</organism>
<dbReference type="InterPro" id="IPR043141">
    <property type="entry name" value="Ribosomal_uL10-like_sf"/>
</dbReference>
<dbReference type="Pfam" id="PF17777">
    <property type="entry name" value="RL10P_insert"/>
    <property type="match status" value="1"/>
</dbReference>
<sequence length="310" mass="33824">MNAERVYSERKVEFCERLASYLNDHKNILVVHADHVGSNQLQQIRIDLRGKASILMGKNTMMRRVIREVMVQNPKLEALLPFIQSNIGLVFTNCDLKEIRDIVLSNQMPAAARPGVVAPIDVFIPAGPTGCDPGQTSFFQALNIPTKIVKSCIEITNVVHLVKKGDKVGNSEVALLNKLNIRPFSYGLVITQIYDSGSVYSSEILDLSEAHLISKFNMAVSVVAAVSLQVGIPTAASIPHSVALAFKSCLAIAVSTNFDFKEATKFKEYLANPDAFKVAAAPVAEAKVEEAAPAEEESEDDDEGDFSLFD</sequence>
<evidence type="ECO:0000256" key="4">
    <source>
        <dbReference type="PIRNR" id="PIRNR039087"/>
    </source>
</evidence>
<comment type="similarity">
    <text evidence="1 4">Belongs to the universal ribosomal protein uL10 family.</text>
</comment>
<dbReference type="GO" id="GO:0070180">
    <property type="term" value="F:large ribosomal subunit rRNA binding"/>
    <property type="evidence" value="ECO:0007669"/>
    <property type="project" value="TreeGrafter"/>
</dbReference>
<dbReference type="Gene3D" id="3.30.70.1730">
    <property type="match status" value="1"/>
</dbReference>
<dbReference type="Pfam" id="PF00428">
    <property type="entry name" value="Ribosomal_60s"/>
    <property type="match status" value="1"/>
</dbReference>